<organism evidence="12 13">
    <name type="scientific">Desmophyllum pertusum</name>
    <dbReference type="NCBI Taxonomy" id="174260"/>
    <lineage>
        <taxon>Eukaryota</taxon>
        <taxon>Metazoa</taxon>
        <taxon>Cnidaria</taxon>
        <taxon>Anthozoa</taxon>
        <taxon>Hexacorallia</taxon>
        <taxon>Scleractinia</taxon>
        <taxon>Caryophylliina</taxon>
        <taxon>Caryophylliidae</taxon>
        <taxon>Desmophyllum</taxon>
    </lineage>
</organism>
<proteinExistence type="inferred from homology"/>
<evidence type="ECO:0000256" key="5">
    <source>
        <dbReference type="ARBA" id="ARBA00023040"/>
    </source>
</evidence>
<dbReference type="InterPro" id="IPR019430">
    <property type="entry name" value="7TM_GPCR_serpentine_rcpt_Srx"/>
</dbReference>
<dbReference type="GO" id="GO:0004930">
    <property type="term" value="F:G protein-coupled receptor activity"/>
    <property type="evidence" value="ECO:0007669"/>
    <property type="project" value="UniProtKB-KW"/>
</dbReference>
<evidence type="ECO:0000256" key="3">
    <source>
        <dbReference type="ARBA" id="ARBA00022692"/>
    </source>
</evidence>
<feature type="transmembrane region" description="Helical" evidence="10">
    <location>
        <begin position="226"/>
        <end position="251"/>
    </location>
</feature>
<keyword evidence="4 10" id="KW-1133">Transmembrane helix</keyword>
<dbReference type="GO" id="GO:0005886">
    <property type="term" value="C:plasma membrane"/>
    <property type="evidence" value="ECO:0007669"/>
    <property type="project" value="UniProtKB-SubCell"/>
</dbReference>
<evidence type="ECO:0000256" key="2">
    <source>
        <dbReference type="ARBA" id="ARBA00022475"/>
    </source>
</evidence>
<comment type="similarity">
    <text evidence="9">Belongs to the G-protein coupled receptor 1 family.</text>
</comment>
<dbReference type="SUPFAM" id="SSF81321">
    <property type="entry name" value="Family A G protein-coupled receptor-like"/>
    <property type="match status" value="2"/>
</dbReference>
<dbReference type="EMBL" id="MU826359">
    <property type="protein sequence ID" value="KAJ7379189.1"/>
    <property type="molecule type" value="Genomic_DNA"/>
</dbReference>
<dbReference type="PRINTS" id="PR00237">
    <property type="entry name" value="GPCRRHODOPSN"/>
</dbReference>
<dbReference type="PANTHER" id="PTHR24249">
    <property type="entry name" value="HISTAMINE RECEPTOR-RELATED G-PROTEIN COUPLED RECEPTOR"/>
    <property type="match status" value="1"/>
</dbReference>
<keyword evidence="5 9" id="KW-0297">G-protein coupled receptor</keyword>
<protein>
    <recommendedName>
        <fullName evidence="11">G-protein coupled receptors family 1 profile domain-containing protein</fullName>
    </recommendedName>
</protein>
<feature type="transmembrane region" description="Helical" evidence="10">
    <location>
        <begin position="151"/>
        <end position="176"/>
    </location>
</feature>
<dbReference type="OrthoDB" id="5982486at2759"/>
<keyword evidence="2" id="KW-1003">Cell membrane</keyword>
<evidence type="ECO:0000256" key="1">
    <source>
        <dbReference type="ARBA" id="ARBA00004651"/>
    </source>
</evidence>
<evidence type="ECO:0000256" key="10">
    <source>
        <dbReference type="SAM" id="Phobius"/>
    </source>
</evidence>
<feature type="transmembrane region" description="Helical" evidence="10">
    <location>
        <begin position="69"/>
        <end position="102"/>
    </location>
</feature>
<evidence type="ECO:0000259" key="11">
    <source>
        <dbReference type="PROSITE" id="PS50262"/>
    </source>
</evidence>
<dbReference type="PROSITE" id="PS50262">
    <property type="entry name" value="G_PROTEIN_RECEP_F1_2"/>
    <property type="match status" value="1"/>
</dbReference>
<dbReference type="Pfam" id="PF10328">
    <property type="entry name" value="7TM_GPCR_Srx"/>
    <property type="match status" value="1"/>
</dbReference>
<dbReference type="PANTHER" id="PTHR24249:SF372">
    <property type="entry name" value="G-PROTEIN COUPLED RECEPTORS FAMILY 1 PROFILE DOMAIN-CONTAINING PROTEIN"/>
    <property type="match status" value="1"/>
</dbReference>
<name>A0A9W9ZDW5_9CNID</name>
<reference evidence="12" key="1">
    <citation type="submission" date="2023-01" db="EMBL/GenBank/DDBJ databases">
        <title>Genome assembly of the deep-sea coral Lophelia pertusa.</title>
        <authorList>
            <person name="Herrera S."/>
            <person name="Cordes E."/>
        </authorList>
    </citation>
    <scope>NUCLEOTIDE SEQUENCE</scope>
    <source>
        <strain evidence="12">USNM1676648</strain>
        <tissue evidence="12">Polyp</tissue>
    </source>
</reference>
<dbReference type="Proteomes" id="UP001163046">
    <property type="component" value="Unassembled WGS sequence"/>
</dbReference>
<comment type="caution">
    <text evidence="12">The sequence shown here is derived from an EMBL/GenBank/DDBJ whole genome shotgun (WGS) entry which is preliminary data.</text>
</comment>
<dbReference type="Pfam" id="PF00001">
    <property type="entry name" value="7tm_1"/>
    <property type="match status" value="1"/>
</dbReference>
<keyword evidence="13" id="KW-1185">Reference proteome</keyword>
<keyword evidence="3 9" id="KW-0812">Transmembrane</keyword>
<dbReference type="InterPro" id="IPR000276">
    <property type="entry name" value="GPCR_Rhodpsn"/>
</dbReference>
<evidence type="ECO:0000313" key="12">
    <source>
        <dbReference type="EMBL" id="KAJ7379189.1"/>
    </source>
</evidence>
<comment type="subcellular location">
    <subcellularLocation>
        <location evidence="1">Cell membrane</location>
        <topology evidence="1">Multi-pass membrane protein</topology>
    </subcellularLocation>
</comment>
<dbReference type="Gene3D" id="1.20.1070.10">
    <property type="entry name" value="Rhodopsin 7-helix transmembrane proteins"/>
    <property type="match status" value="2"/>
</dbReference>
<evidence type="ECO:0000256" key="7">
    <source>
        <dbReference type="ARBA" id="ARBA00023170"/>
    </source>
</evidence>
<evidence type="ECO:0000313" key="13">
    <source>
        <dbReference type="Proteomes" id="UP001163046"/>
    </source>
</evidence>
<accession>A0A9W9ZDW5</accession>
<keyword evidence="7 9" id="KW-0675">Receptor</keyword>
<keyword evidence="8 9" id="KW-0807">Transducer</keyword>
<evidence type="ECO:0000256" key="9">
    <source>
        <dbReference type="RuleBase" id="RU000688"/>
    </source>
</evidence>
<dbReference type="PROSITE" id="PS00237">
    <property type="entry name" value="G_PROTEIN_RECEP_F1_1"/>
    <property type="match status" value="1"/>
</dbReference>
<feature type="transmembrane region" description="Helical" evidence="10">
    <location>
        <begin position="38"/>
        <end position="57"/>
    </location>
</feature>
<dbReference type="AlphaFoldDB" id="A0A9W9ZDW5"/>
<sequence length="287" mass="31656">MGVHNALASNSTFIAIERYCAVVFHLRYNEKVTVKRTMVVLSSAWIIVPLASTTIAVKQFDARNVLLVHGIFILIGIFTATILDCLMSVFSVFGNGLVIFSIYHSTDLHSPSHLLIAGLALSDFGTGLITQPSNLIEYVAAIRGDTCTANMAYLVLNISGWVFTMLSLLTLTFIAIERYCAVVFHLRYNEKVTVKRTMVVLSSAWIIVPLASTTIAVKQFDARNVLLVHGIFILIGIFTASLCYLKVFLVVRRHFRQINIQLQAQTSEQVASNTAGADGNSSQFFTL</sequence>
<evidence type="ECO:0000256" key="4">
    <source>
        <dbReference type="ARBA" id="ARBA00022989"/>
    </source>
</evidence>
<keyword evidence="6 10" id="KW-0472">Membrane</keyword>
<evidence type="ECO:0000256" key="6">
    <source>
        <dbReference type="ARBA" id="ARBA00023136"/>
    </source>
</evidence>
<dbReference type="InterPro" id="IPR050569">
    <property type="entry name" value="TAAR"/>
</dbReference>
<evidence type="ECO:0000256" key="8">
    <source>
        <dbReference type="ARBA" id="ARBA00023224"/>
    </source>
</evidence>
<gene>
    <name evidence="12" type="ORF">OS493_017689</name>
</gene>
<dbReference type="InterPro" id="IPR017452">
    <property type="entry name" value="GPCR_Rhodpsn_7TM"/>
</dbReference>
<feature type="transmembrane region" description="Helical" evidence="10">
    <location>
        <begin position="197"/>
        <end position="220"/>
    </location>
</feature>
<feature type="domain" description="G-protein coupled receptors family 1 profile" evidence="11">
    <location>
        <begin position="94"/>
        <end position="287"/>
    </location>
</feature>